<accession>A0A4Y7J3N0</accession>
<protein>
    <submittedName>
        <fullName evidence="1">Uncharacterized protein</fullName>
    </submittedName>
</protein>
<sequence>MDFGITSGEHHIAVRTDTISPFEAWFFCRTSNISSSSSIVYEWRILLIKRVAIRHTGLSCNMGFLLQVNFVITQNIKHVSNKHSQAFSPVLDSAELVRGGVSPKGFAIDSN</sequence>
<gene>
    <name evidence="1" type="ORF">C5167_014591</name>
</gene>
<name>A0A4Y7J3N0_PAPSO</name>
<evidence type="ECO:0000313" key="1">
    <source>
        <dbReference type="EMBL" id="RZC55734.1"/>
    </source>
</evidence>
<dbReference type="EMBL" id="CM010717">
    <property type="protein sequence ID" value="RZC55734.1"/>
    <property type="molecule type" value="Genomic_DNA"/>
</dbReference>
<dbReference type="Proteomes" id="UP000316621">
    <property type="component" value="Chromosome 3"/>
</dbReference>
<organism evidence="1 2">
    <name type="scientific">Papaver somniferum</name>
    <name type="common">Opium poppy</name>
    <dbReference type="NCBI Taxonomy" id="3469"/>
    <lineage>
        <taxon>Eukaryota</taxon>
        <taxon>Viridiplantae</taxon>
        <taxon>Streptophyta</taxon>
        <taxon>Embryophyta</taxon>
        <taxon>Tracheophyta</taxon>
        <taxon>Spermatophyta</taxon>
        <taxon>Magnoliopsida</taxon>
        <taxon>Ranunculales</taxon>
        <taxon>Papaveraceae</taxon>
        <taxon>Papaveroideae</taxon>
        <taxon>Papaver</taxon>
    </lineage>
</organism>
<keyword evidence="2" id="KW-1185">Reference proteome</keyword>
<evidence type="ECO:0000313" key="2">
    <source>
        <dbReference type="Proteomes" id="UP000316621"/>
    </source>
</evidence>
<proteinExistence type="predicted"/>
<dbReference type="Gramene" id="RZC55734">
    <property type="protein sequence ID" value="RZC55734"/>
    <property type="gene ID" value="C5167_014591"/>
</dbReference>
<dbReference type="AlphaFoldDB" id="A0A4Y7J3N0"/>
<reference evidence="1 2" key="1">
    <citation type="journal article" date="2018" name="Science">
        <title>The opium poppy genome and morphinan production.</title>
        <authorList>
            <person name="Guo L."/>
            <person name="Winzer T."/>
            <person name="Yang X."/>
            <person name="Li Y."/>
            <person name="Ning Z."/>
            <person name="He Z."/>
            <person name="Teodor R."/>
            <person name="Lu Y."/>
            <person name="Bowser T.A."/>
            <person name="Graham I.A."/>
            <person name="Ye K."/>
        </authorList>
    </citation>
    <scope>NUCLEOTIDE SEQUENCE [LARGE SCALE GENOMIC DNA]</scope>
    <source>
        <strain evidence="2">cv. HN1</strain>
        <tissue evidence="1">Leaves</tissue>
    </source>
</reference>